<keyword evidence="2" id="KW-0012">Acyltransferase</keyword>
<dbReference type="EMBL" id="MU006296">
    <property type="protein sequence ID" value="KAF2853247.1"/>
    <property type="molecule type" value="Genomic_DNA"/>
</dbReference>
<evidence type="ECO:0000313" key="3">
    <source>
        <dbReference type="Proteomes" id="UP000799423"/>
    </source>
</evidence>
<dbReference type="Gene3D" id="3.40.630.30">
    <property type="match status" value="1"/>
</dbReference>
<dbReference type="OrthoDB" id="2115692at2759"/>
<evidence type="ECO:0000259" key="1">
    <source>
        <dbReference type="PROSITE" id="PS51186"/>
    </source>
</evidence>
<dbReference type="AlphaFoldDB" id="A0A6A7BEY3"/>
<protein>
    <submittedName>
        <fullName evidence="2">Acyl-CoA N-acyltransferase</fullName>
    </submittedName>
</protein>
<sequence>MGFVVLPALVADISSVYDAYFAAFKNSPVTRTFFPSATDEDLVNSDSEFRKLHTQQTLQYWQTTPTQYTIKCVDTETGIVVGMALWDIYLAPSDWKKGEISWLHGKEKERAEALISPLWNVREKLWADERYLYCHVIAVHPKYQRRGIGELLFKYGIGVAEQTRLPIYIESSKEAQRLYEKMGCRLLKERPIHKSEDLWPDKTNGAKEDHDVALYVWVPSDKVNSLPQRIKLAG</sequence>
<proteinExistence type="predicted"/>
<dbReference type="GO" id="GO:0016747">
    <property type="term" value="F:acyltransferase activity, transferring groups other than amino-acyl groups"/>
    <property type="evidence" value="ECO:0007669"/>
    <property type="project" value="InterPro"/>
</dbReference>
<dbReference type="InterPro" id="IPR000182">
    <property type="entry name" value="GNAT_dom"/>
</dbReference>
<keyword evidence="2" id="KW-0808">Transferase</keyword>
<dbReference type="InterPro" id="IPR052523">
    <property type="entry name" value="Trichothecene_AcTrans"/>
</dbReference>
<dbReference type="CDD" id="cd04301">
    <property type="entry name" value="NAT_SF"/>
    <property type="match status" value="1"/>
</dbReference>
<accession>A0A6A7BEY3</accession>
<name>A0A6A7BEY3_9PLEO</name>
<dbReference type="InterPro" id="IPR016181">
    <property type="entry name" value="Acyl_CoA_acyltransferase"/>
</dbReference>
<organism evidence="2 3">
    <name type="scientific">Plenodomus tracheiphilus IPT5</name>
    <dbReference type="NCBI Taxonomy" id="1408161"/>
    <lineage>
        <taxon>Eukaryota</taxon>
        <taxon>Fungi</taxon>
        <taxon>Dikarya</taxon>
        <taxon>Ascomycota</taxon>
        <taxon>Pezizomycotina</taxon>
        <taxon>Dothideomycetes</taxon>
        <taxon>Pleosporomycetidae</taxon>
        <taxon>Pleosporales</taxon>
        <taxon>Pleosporineae</taxon>
        <taxon>Leptosphaeriaceae</taxon>
        <taxon>Plenodomus</taxon>
    </lineage>
</organism>
<keyword evidence="3" id="KW-1185">Reference proteome</keyword>
<evidence type="ECO:0000313" key="2">
    <source>
        <dbReference type="EMBL" id="KAF2853247.1"/>
    </source>
</evidence>
<gene>
    <name evidence="2" type="ORF">T440DRAFT_466225</name>
</gene>
<dbReference type="SUPFAM" id="SSF55729">
    <property type="entry name" value="Acyl-CoA N-acyltransferases (Nat)"/>
    <property type="match status" value="1"/>
</dbReference>
<dbReference type="PANTHER" id="PTHR42791">
    <property type="entry name" value="GNAT FAMILY ACETYLTRANSFERASE"/>
    <property type="match status" value="1"/>
</dbReference>
<dbReference type="PROSITE" id="PS51186">
    <property type="entry name" value="GNAT"/>
    <property type="match status" value="1"/>
</dbReference>
<dbReference type="Proteomes" id="UP000799423">
    <property type="component" value="Unassembled WGS sequence"/>
</dbReference>
<reference evidence="2" key="1">
    <citation type="submission" date="2020-01" db="EMBL/GenBank/DDBJ databases">
        <authorList>
            <consortium name="DOE Joint Genome Institute"/>
            <person name="Haridas S."/>
            <person name="Albert R."/>
            <person name="Binder M."/>
            <person name="Bloem J."/>
            <person name="Labutti K."/>
            <person name="Salamov A."/>
            <person name="Andreopoulos B."/>
            <person name="Baker S.E."/>
            <person name="Barry K."/>
            <person name="Bills G."/>
            <person name="Bluhm B.H."/>
            <person name="Cannon C."/>
            <person name="Castanera R."/>
            <person name="Culley D.E."/>
            <person name="Daum C."/>
            <person name="Ezra D."/>
            <person name="Gonzalez J.B."/>
            <person name="Henrissat B."/>
            <person name="Kuo A."/>
            <person name="Liang C."/>
            <person name="Lipzen A."/>
            <person name="Lutzoni F."/>
            <person name="Magnuson J."/>
            <person name="Mondo S."/>
            <person name="Nolan M."/>
            <person name="Ohm R."/>
            <person name="Pangilinan J."/>
            <person name="Park H.-J."/>
            <person name="Ramirez L."/>
            <person name="Alfaro M."/>
            <person name="Sun H."/>
            <person name="Tritt A."/>
            <person name="Yoshinaga Y."/>
            <person name="Zwiers L.-H."/>
            <person name="Turgeon B.G."/>
            <person name="Goodwin S.B."/>
            <person name="Spatafora J.W."/>
            <person name="Crous P.W."/>
            <person name="Grigoriev I.V."/>
        </authorList>
    </citation>
    <scope>NUCLEOTIDE SEQUENCE</scope>
    <source>
        <strain evidence="2">IPT5</strain>
    </source>
</reference>
<feature type="domain" description="N-acetyltransferase" evidence="1">
    <location>
        <begin position="28"/>
        <end position="205"/>
    </location>
</feature>
<dbReference type="Pfam" id="PF00583">
    <property type="entry name" value="Acetyltransf_1"/>
    <property type="match status" value="1"/>
</dbReference>
<dbReference type="PANTHER" id="PTHR42791:SF17">
    <property type="entry name" value="ACETYLTRANSFERASE, GNAT FAMILY FAMILY (AFU_ORTHOLOGUE AFUA_8G05690)"/>
    <property type="match status" value="1"/>
</dbReference>